<keyword evidence="7" id="KW-1185">Reference proteome</keyword>
<dbReference type="Gene3D" id="3.30.40.10">
    <property type="entry name" value="Zinc/RING finger domain, C3HC4 (zinc finger)"/>
    <property type="match status" value="1"/>
</dbReference>
<evidence type="ECO:0000256" key="2">
    <source>
        <dbReference type="ARBA" id="ARBA00022771"/>
    </source>
</evidence>
<evidence type="ECO:0000259" key="5">
    <source>
        <dbReference type="PROSITE" id="PS50178"/>
    </source>
</evidence>
<dbReference type="EMBL" id="KV784358">
    <property type="protein sequence ID" value="OEU16795.1"/>
    <property type="molecule type" value="Genomic_DNA"/>
</dbReference>
<feature type="non-terminal residue" evidence="6">
    <location>
        <position position="1"/>
    </location>
</feature>
<dbReference type="SMART" id="SM00064">
    <property type="entry name" value="FYVE"/>
    <property type="match status" value="1"/>
</dbReference>
<evidence type="ECO:0000313" key="6">
    <source>
        <dbReference type="EMBL" id="OEU16795.1"/>
    </source>
</evidence>
<dbReference type="GO" id="GO:0008270">
    <property type="term" value="F:zinc ion binding"/>
    <property type="evidence" value="ECO:0007669"/>
    <property type="project" value="UniProtKB-KW"/>
</dbReference>
<keyword evidence="1" id="KW-0479">Metal-binding</keyword>
<evidence type="ECO:0000313" key="7">
    <source>
        <dbReference type="Proteomes" id="UP000095751"/>
    </source>
</evidence>
<accession>A0A1E7FFH0</accession>
<sequence>KKVADKHRLECPHCDVLFTLSKRRHHCRLCGDVFCDACSSHRVELPLPGVEFEKPVRICDFC</sequence>
<dbReference type="Proteomes" id="UP000095751">
    <property type="component" value="Unassembled WGS sequence"/>
</dbReference>
<dbReference type="AlphaFoldDB" id="A0A1E7FFH0"/>
<organism evidence="6 7">
    <name type="scientific">Fragilariopsis cylindrus CCMP1102</name>
    <dbReference type="NCBI Taxonomy" id="635003"/>
    <lineage>
        <taxon>Eukaryota</taxon>
        <taxon>Sar</taxon>
        <taxon>Stramenopiles</taxon>
        <taxon>Ochrophyta</taxon>
        <taxon>Bacillariophyta</taxon>
        <taxon>Bacillariophyceae</taxon>
        <taxon>Bacillariophycidae</taxon>
        <taxon>Bacillariales</taxon>
        <taxon>Bacillariaceae</taxon>
        <taxon>Fragilariopsis</taxon>
    </lineage>
</organism>
<dbReference type="SUPFAM" id="SSF57903">
    <property type="entry name" value="FYVE/PHD zinc finger"/>
    <property type="match status" value="1"/>
</dbReference>
<dbReference type="KEGG" id="fcy:FRACYDRAFT_165136"/>
<proteinExistence type="predicted"/>
<dbReference type="InterPro" id="IPR000306">
    <property type="entry name" value="Znf_FYVE"/>
</dbReference>
<feature type="non-terminal residue" evidence="6">
    <location>
        <position position="62"/>
    </location>
</feature>
<dbReference type="InterPro" id="IPR011011">
    <property type="entry name" value="Znf_FYVE_PHD"/>
</dbReference>
<dbReference type="PROSITE" id="PS50178">
    <property type="entry name" value="ZF_FYVE"/>
    <property type="match status" value="1"/>
</dbReference>
<dbReference type="InterPro" id="IPR017455">
    <property type="entry name" value="Znf_FYVE-rel"/>
</dbReference>
<dbReference type="InParanoid" id="A0A1E7FFH0"/>
<dbReference type="PANTHER" id="PTHR23164">
    <property type="entry name" value="EARLY ENDOSOME ANTIGEN 1"/>
    <property type="match status" value="1"/>
</dbReference>
<protein>
    <recommendedName>
        <fullName evidence="5">FYVE-type domain-containing protein</fullName>
    </recommendedName>
</protein>
<dbReference type="PANTHER" id="PTHR23164:SF30">
    <property type="entry name" value="EARLY ENDOSOME ANTIGEN 1"/>
    <property type="match status" value="1"/>
</dbReference>
<keyword evidence="3" id="KW-0862">Zinc</keyword>
<feature type="domain" description="FYVE-type" evidence="5">
    <location>
        <begin position="5"/>
        <end position="62"/>
    </location>
</feature>
<evidence type="ECO:0000256" key="4">
    <source>
        <dbReference type="PROSITE-ProRule" id="PRU00091"/>
    </source>
</evidence>
<reference evidence="6 7" key="1">
    <citation type="submission" date="2016-09" db="EMBL/GenBank/DDBJ databases">
        <title>Extensive genetic diversity and differential bi-allelic expression allows diatom success in the polar Southern Ocean.</title>
        <authorList>
            <consortium name="DOE Joint Genome Institute"/>
            <person name="Mock T."/>
            <person name="Otillar R.P."/>
            <person name="Strauss J."/>
            <person name="Dupont C."/>
            <person name="Frickenhaus S."/>
            <person name="Maumus F."/>
            <person name="Mcmullan M."/>
            <person name="Sanges R."/>
            <person name="Schmutz J."/>
            <person name="Toseland A."/>
            <person name="Valas R."/>
            <person name="Veluchamy A."/>
            <person name="Ward B.J."/>
            <person name="Allen A."/>
            <person name="Barry K."/>
            <person name="Falciatore A."/>
            <person name="Ferrante M."/>
            <person name="Fortunato A.E."/>
            <person name="Gloeckner G."/>
            <person name="Gruber A."/>
            <person name="Hipkin R."/>
            <person name="Janech M."/>
            <person name="Kroth P."/>
            <person name="Leese F."/>
            <person name="Lindquist E."/>
            <person name="Lyon B.R."/>
            <person name="Martin J."/>
            <person name="Mayer C."/>
            <person name="Parker M."/>
            <person name="Quesneville H."/>
            <person name="Raymond J."/>
            <person name="Uhlig C."/>
            <person name="Valentin K.U."/>
            <person name="Worden A.Z."/>
            <person name="Armbrust E.V."/>
            <person name="Bowler C."/>
            <person name="Green B."/>
            <person name="Moulton V."/>
            <person name="Van Oosterhout C."/>
            <person name="Grigoriev I."/>
        </authorList>
    </citation>
    <scope>NUCLEOTIDE SEQUENCE [LARGE SCALE GENOMIC DNA]</scope>
    <source>
        <strain evidence="6 7">CCMP1102</strain>
    </source>
</reference>
<dbReference type="Pfam" id="PF01363">
    <property type="entry name" value="FYVE"/>
    <property type="match status" value="1"/>
</dbReference>
<dbReference type="InterPro" id="IPR013083">
    <property type="entry name" value="Znf_RING/FYVE/PHD"/>
</dbReference>
<evidence type="ECO:0000256" key="3">
    <source>
        <dbReference type="ARBA" id="ARBA00022833"/>
    </source>
</evidence>
<gene>
    <name evidence="6" type="ORF">FRACYDRAFT_165136</name>
</gene>
<name>A0A1E7FFH0_9STRA</name>
<dbReference type="OrthoDB" id="660555at2759"/>
<evidence type="ECO:0000256" key="1">
    <source>
        <dbReference type="ARBA" id="ARBA00022723"/>
    </source>
</evidence>
<keyword evidence="2 4" id="KW-0863">Zinc-finger</keyword>